<evidence type="ECO:0000313" key="2">
    <source>
        <dbReference type="EMBL" id="QKW45228.1"/>
    </source>
</evidence>
<feature type="transmembrane region" description="Helical" evidence="1">
    <location>
        <begin position="32"/>
        <end position="50"/>
    </location>
</feature>
<dbReference type="AlphaFoldDB" id="A0A7H8MSX8"/>
<dbReference type="EMBL" id="CP054926">
    <property type="protein sequence ID" value="QKW45228.1"/>
    <property type="molecule type" value="Genomic_DNA"/>
</dbReference>
<dbReference type="Proteomes" id="UP000509345">
    <property type="component" value="Chromosome"/>
</dbReference>
<keyword evidence="1" id="KW-1133">Transmembrane helix</keyword>
<proteinExistence type="predicted"/>
<keyword evidence="1" id="KW-0472">Membrane</keyword>
<sequence length="55" mass="5824">MRTRQFGGILAFGVFLTACAIGYSLNDNTPSIPWAVSGAVAGALLVLVTWRVRGK</sequence>
<reference evidence="2 3" key="1">
    <citation type="submission" date="2020-06" db="EMBL/GenBank/DDBJ databases">
        <title>Genome mining for natural products.</title>
        <authorList>
            <person name="Zhang B."/>
            <person name="Shi J."/>
            <person name="Ge H."/>
        </authorList>
    </citation>
    <scope>NUCLEOTIDE SEQUENCE [LARGE SCALE GENOMIC DNA]</scope>
    <source>
        <strain evidence="2 3">NA06532</strain>
    </source>
</reference>
<evidence type="ECO:0000256" key="1">
    <source>
        <dbReference type="SAM" id="Phobius"/>
    </source>
</evidence>
<dbReference type="PROSITE" id="PS51257">
    <property type="entry name" value="PROKAR_LIPOPROTEIN"/>
    <property type="match status" value="1"/>
</dbReference>
<organism evidence="2 3">
    <name type="scientific">Streptomyces microflavus</name>
    <name type="common">Streptomyces lipmanii</name>
    <dbReference type="NCBI Taxonomy" id="1919"/>
    <lineage>
        <taxon>Bacteria</taxon>
        <taxon>Bacillati</taxon>
        <taxon>Actinomycetota</taxon>
        <taxon>Actinomycetes</taxon>
        <taxon>Kitasatosporales</taxon>
        <taxon>Streptomycetaceae</taxon>
        <taxon>Streptomyces</taxon>
    </lineage>
</organism>
<keyword evidence="1" id="KW-0812">Transmembrane</keyword>
<dbReference type="GeneID" id="87634195"/>
<evidence type="ECO:0008006" key="4">
    <source>
        <dbReference type="Google" id="ProtNLM"/>
    </source>
</evidence>
<name>A0A7H8MSX8_STRMI</name>
<evidence type="ECO:0000313" key="3">
    <source>
        <dbReference type="Proteomes" id="UP000509345"/>
    </source>
</evidence>
<dbReference type="RefSeq" id="WP_176144499.1">
    <property type="nucleotide sequence ID" value="NZ_CP054926.1"/>
</dbReference>
<protein>
    <recommendedName>
        <fullName evidence="4">Lipoprotein</fullName>
    </recommendedName>
</protein>
<gene>
    <name evidence="2" type="ORF">HUT09_23345</name>
</gene>
<accession>A0A7H8MSX8</accession>